<gene>
    <name evidence="1" type="ORF">QAD02_013019</name>
</gene>
<evidence type="ECO:0000313" key="1">
    <source>
        <dbReference type="EMBL" id="KAJ8677232.1"/>
    </source>
</evidence>
<proteinExistence type="predicted"/>
<reference evidence="1" key="1">
    <citation type="submission" date="2023-04" db="EMBL/GenBank/DDBJ databases">
        <title>A chromosome-level genome assembly of the parasitoid wasp Eretmocerus hayati.</title>
        <authorList>
            <person name="Zhong Y."/>
            <person name="Liu S."/>
            <person name="Liu Y."/>
        </authorList>
    </citation>
    <scope>NUCLEOTIDE SEQUENCE</scope>
    <source>
        <strain evidence="1">ZJU_SS_LIU_2023</strain>
    </source>
</reference>
<keyword evidence="2" id="KW-1185">Reference proteome</keyword>
<protein>
    <submittedName>
        <fullName evidence="1">Uncharacterized protein</fullName>
    </submittedName>
</protein>
<organism evidence="1 2">
    <name type="scientific">Eretmocerus hayati</name>
    <dbReference type="NCBI Taxonomy" id="131215"/>
    <lineage>
        <taxon>Eukaryota</taxon>
        <taxon>Metazoa</taxon>
        <taxon>Ecdysozoa</taxon>
        <taxon>Arthropoda</taxon>
        <taxon>Hexapoda</taxon>
        <taxon>Insecta</taxon>
        <taxon>Pterygota</taxon>
        <taxon>Neoptera</taxon>
        <taxon>Endopterygota</taxon>
        <taxon>Hymenoptera</taxon>
        <taxon>Apocrita</taxon>
        <taxon>Proctotrupomorpha</taxon>
        <taxon>Chalcidoidea</taxon>
        <taxon>Aphelinidae</taxon>
        <taxon>Aphelininae</taxon>
        <taxon>Eretmocerus</taxon>
    </lineage>
</organism>
<dbReference type="Proteomes" id="UP001239111">
    <property type="component" value="Chromosome 2"/>
</dbReference>
<evidence type="ECO:0000313" key="2">
    <source>
        <dbReference type="Proteomes" id="UP001239111"/>
    </source>
</evidence>
<comment type="caution">
    <text evidence="1">The sequence shown here is derived from an EMBL/GenBank/DDBJ whole genome shotgun (WGS) entry which is preliminary data.</text>
</comment>
<name>A0ACC2P477_9HYME</name>
<dbReference type="EMBL" id="CM056742">
    <property type="protein sequence ID" value="KAJ8677232.1"/>
    <property type="molecule type" value="Genomic_DNA"/>
</dbReference>
<accession>A0ACC2P477</accession>
<sequence length="603" mass="69098">MDGDNNEGKRQMAIERELMRDFPVIQVNANSRLCLNCDRSITQDMEMMQLDPSRLRLNVVIQAGNRLCIVWNGAEDIHELSLACRVNVYVRRNIFIPRGERICAHHLDRSGFLLPNLLLDLRYINRPYDIQGVQTLVFLEGLREWASEARRLDDTHLNDEEFECISPISKLQFEDLYAYCDPVIQNGKTRHISRSNLLTFLSKMKHDLSDLYLRVIHAYPSRQTVSSVTDYVKRSLTQRFAAGNIGQESNTREDYIARHVTEYPIILYNPNPDEPGAIIIADTTYAHLLKPAVIVAPDGHILCILGPNFSDSRNNDAQVLIDQFNREVDSLAVWMQRGDIVLADRAYCDLRVFLMRLLSIDVQIPVFLQRGRNQLSTEDANESRKITRGRWVVESRNGYFRSVFHFLAGTINMMHAVHLKDFYRIASAILNRYRPPLLMEGATAEAAREVLRRAQLPNAVLPTVEEQNLRCRNDKVHRDNKEEYQVDEHINEQGFIRVRVYSRSRNATIHQTFIQYRSTDEDVADAELEDPIAGYYCTCQAGARTLGCCAHVASVLWFLGHAQHQKNVRHPSDSLPYATLDAANRAAGEAVVQVDHNIDILDV</sequence>